<keyword evidence="9" id="KW-1185">Reference proteome</keyword>
<evidence type="ECO:0000256" key="5">
    <source>
        <dbReference type="PIRSR" id="PIRSR604574-2"/>
    </source>
</evidence>
<dbReference type="AlphaFoldDB" id="A0A9P8BPN4"/>
<feature type="compositionally biased region" description="Low complexity" evidence="6">
    <location>
        <begin position="480"/>
        <end position="495"/>
    </location>
</feature>
<comment type="cofactor">
    <cofactor evidence="5">
        <name>Fe(2+)</name>
        <dbReference type="ChEBI" id="CHEBI:29033"/>
    </cofactor>
    <text evidence="5">Binds 1 Fe(2+) ion per subunit.</text>
</comment>
<sequence>MYYYIRLLKNTPLEAVIQEPFKMVFTITTDLTEKFYESPCKLRCQTVVRTPSTAPGATPDDTIMTVMPQGLSQGYSLDYDPKIGYCSVDLRMAPCMTIYDECQVVLSLDPAPYTSNNGKALIAPPEYEILPAWSLPIHLKPAPLNFSKRTKHRKVNRKYLIDTRQDLVERYFKLPPHLTGVHGPGRSLLVREDANEGFMARHIWDSGVFMTKHLMLPDSWLSKYMREQDKKALEASMAELSVAESTGAGAVSTESTTATTVTSIRPKKRVCLELGAGTGLVGIAVAAAFPELSVLSTDLDEALALMQQNVDANRALLPQNNMEVGFLDWAEKDRQCEPVEILLLADVVYNDLSHEFLLQTVLDYSDERTKVLLGYKFRHEAEQQFFERAKEHFEIELVHEQDTMQLFVLTRKLSSVPVTSAQLHPLPKEQKANQQESRPKYISAMSKPQQPSPPPMSNRQRKIMERQAEKNRLAAAAKRSSSTSSPNPNSPNNPSGENTSARTPFREAELQFLARHPVPDFSLALDFRLPAEELLRRYPKVRRARLNGGRSLSQFSELFGFKETKDGQDQEEEEYAYLHEDHPGLIYIPAAFTPAAQRTLIKGCLKEYSRHPNKSSLDTHYKVPSSGLWDLHENVYLKKQSPDDPAVFVPRKADVDNQANGYGSDDDDDDDDQDGEQDANGNGKKQETGPRPKPQSQQPAAKKSKPSNPPQRRAMVPITNETPTVPDNVPKIDPEPSSQVPILPPSQLIRKMRWITLGYQYHWPSKTYHFDQNAPFPKELCVLSKAVVAAVDNDGEKGEFPYPYPAEDFVAEAGVINYYQLKDRLMGHVDRSELNKHAPLVSFSFGHSCIYLLGGPTREQSPTPILLQSGDILVMTGPCRSAFHGVPRIIEDTLPGYLQQDLTDPEWDIYADYLAEARINLNIRQVYPPKSSTTTTATSTSDPIVTTTTTTTTALDTPAE</sequence>
<evidence type="ECO:0000256" key="6">
    <source>
        <dbReference type="SAM" id="MobiDB-lite"/>
    </source>
</evidence>
<feature type="region of interest" description="Disordered" evidence="6">
    <location>
        <begin position="642"/>
        <end position="742"/>
    </location>
</feature>
<feature type="region of interest" description="Disordered" evidence="6">
    <location>
        <begin position="420"/>
        <end position="501"/>
    </location>
</feature>
<accession>A0A9P8BPN4</accession>
<protein>
    <recommendedName>
        <fullName evidence="7">Fe2OG dioxygenase domain-containing protein</fullName>
    </recommendedName>
</protein>
<gene>
    <name evidence="8" type="ORF">KI688_004113</name>
</gene>
<proteinExistence type="predicted"/>
<keyword evidence="2" id="KW-0223">Dioxygenase</keyword>
<evidence type="ECO:0000256" key="3">
    <source>
        <dbReference type="ARBA" id="ARBA00023002"/>
    </source>
</evidence>
<dbReference type="Gene3D" id="3.40.50.150">
    <property type="entry name" value="Vaccinia Virus protein VP39"/>
    <property type="match status" value="1"/>
</dbReference>
<dbReference type="PROSITE" id="PS51471">
    <property type="entry name" value="FE2OG_OXY"/>
    <property type="match status" value="1"/>
</dbReference>
<feature type="binding site" evidence="5">
    <location>
        <position position="830"/>
    </location>
    <ligand>
        <name>Fe cation</name>
        <dbReference type="ChEBI" id="CHEBI:24875"/>
        <note>catalytic</note>
    </ligand>
</feature>
<feature type="binding site" evidence="5">
    <location>
        <position position="828"/>
    </location>
    <ligand>
        <name>Fe cation</name>
        <dbReference type="ChEBI" id="CHEBI:24875"/>
        <note>catalytic</note>
    </ligand>
</feature>
<name>A0A9P8BPN4_9FUNG</name>
<comment type="caution">
    <text evidence="8">The sequence shown here is derived from an EMBL/GenBank/DDBJ whole genome shotgun (WGS) entry which is preliminary data.</text>
</comment>
<keyword evidence="3" id="KW-0560">Oxidoreductase</keyword>
<keyword evidence="4 5" id="KW-0408">Iron</keyword>
<evidence type="ECO:0000256" key="2">
    <source>
        <dbReference type="ARBA" id="ARBA00022964"/>
    </source>
</evidence>
<dbReference type="SUPFAM" id="SSF53335">
    <property type="entry name" value="S-adenosyl-L-methionine-dependent methyltransferases"/>
    <property type="match status" value="1"/>
</dbReference>
<dbReference type="OrthoDB" id="413520at2759"/>
<dbReference type="InterPro" id="IPR037151">
    <property type="entry name" value="AlkB-like_sf"/>
</dbReference>
<dbReference type="InterPro" id="IPR004574">
    <property type="entry name" value="Alkb"/>
</dbReference>
<dbReference type="GO" id="GO:0051213">
    <property type="term" value="F:dioxygenase activity"/>
    <property type="evidence" value="ECO:0007669"/>
    <property type="project" value="UniProtKB-KW"/>
</dbReference>
<evidence type="ECO:0000256" key="1">
    <source>
        <dbReference type="ARBA" id="ARBA00022723"/>
    </source>
</evidence>
<evidence type="ECO:0000256" key="4">
    <source>
        <dbReference type="ARBA" id="ARBA00023004"/>
    </source>
</evidence>
<evidence type="ECO:0000259" key="7">
    <source>
        <dbReference type="PROSITE" id="PS51471"/>
    </source>
</evidence>
<dbReference type="Pfam" id="PF10294">
    <property type="entry name" value="Methyltransf_16"/>
    <property type="match status" value="1"/>
</dbReference>
<feature type="binding site" evidence="5">
    <location>
        <position position="884"/>
    </location>
    <ligand>
        <name>Fe cation</name>
        <dbReference type="ChEBI" id="CHEBI:24875"/>
        <note>catalytic</note>
    </ligand>
</feature>
<evidence type="ECO:0000313" key="9">
    <source>
        <dbReference type="Proteomes" id="UP000707451"/>
    </source>
</evidence>
<dbReference type="Proteomes" id="UP000707451">
    <property type="component" value="Unassembled WGS sequence"/>
</dbReference>
<reference evidence="8" key="1">
    <citation type="submission" date="2021-06" db="EMBL/GenBank/DDBJ databases">
        <title>Genome Sequence of Mortierella hyaline Strain SCG-10, a Cold-Adapted, Nitrate-Reducing Fungus Isolated from Soil in Minnesota, USA.</title>
        <authorList>
            <person name="Aldossari N."/>
        </authorList>
    </citation>
    <scope>NUCLEOTIDE SEQUENCE</scope>
    <source>
        <strain evidence="8">SCG-10</strain>
    </source>
</reference>
<dbReference type="InterPro" id="IPR005123">
    <property type="entry name" value="Oxoglu/Fe-dep_dioxygenase_dom"/>
</dbReference>
<dbReference type="Gene3D" id="2.60.120.590">
    <property type="entry name" value="Alpha-ketoglutarate-dependent dioxygenase AlkB-like"/>
    <property type="match status" value="1"/>
</dbReference>
<dbReference type="InterPro" id="IPR029063">
    <property type="entry name" value="SAM-dependent_MTases_sf"/>
</dbReference>
<dbReference type="GO" id="GO:0005634">
    <property type="term" value="C:nucleus"/>
    <property type="evidence" value="ECO:0007669"/>
    <property type="project" value="TreeGrafter"/>
</dbReference>
<feature type="compositionally biased region" description="Acidic residues" evidence="6">
    <location>
        <begin position="664"/>
        <end position="677"/>
    </location>
</feature>
<keyword evidence="1 5" id="KW-0479">Metal-binding</keyword>
<dbReference type="InterPro" id="IPR019410">
    <property type="entry name" value="Methyltransf_16"/>
</dbReference>
<evidence type="ECO:0000313" key="8">
    <source>
        <dbReference type="EMBL" id="KAG9063999.1"/>
    </source>
</evidence>
<dbReference type="PANTHER" id="PTHR16557">
    <property type="entry name" value="ALKYLATED DNA REPAIR PROTEIN ALKB-RELATED"/>
    <property type="match status" value="1"/>
</dbReference>
<organism evidence="8 9">
    <name type="scientific">Linnemannia hyalina</name>
    <dbReference type="NCBI Taxonomy" id="64524"/>
    <lineage>
        <taxon>Eukaryota</taxon>
        <taxon>Fungi</taxon>
        <taxon>Fungi incertae sedis</taxon>
        <taxon>Mucoromycota</taxon>
        <taxon>Mortierellomycotina</taxon>
        <taxon>Mortierellomycetes</taxon>
        <taxon>Mortierellales</taxon>
        <taxon>Mortierellaceae</taxon>
        <taxon>Linnemannia</taxon>
    </lineage>
</organism>
<dbReference type="PANTHER" id="PTHR16557:SF2">
    <property type="entry name" value="NUCLEIC ACID DIOXYGENASE ALKBH1"/>
    <property type="match status" value="1"/>
</dbReference>
<dbReference type="GO" id="GO:0005737">
    <property type="term" value="C:cytoplasm"/>
    <property type="evidence" value="ECO:0007669"/>
    <property type="project" value="TreeGrafter"/>
</dbReference>
<dbReference type="EMBL" id="JAHRHY010000015">
    <property type="protein sequence ID" value="KAG9063999.1"/>
    <property type="molecule type" value="Genomic_DNA"/>
</dbReference>
<feature type="compositionally biased region" description="Basic and acidic residues" evidence="6">
    <location>
        <begin position="462"/>
        <end position="472"/>
    </location>
</feature>
<dbReference type="SUPFAM" id="SSF51197">
    <property type="entry name" value="Clavaminate synthase-like"/>
    <property type="match status" value="1"/>
</dbReference>
<feature type="domain" description="Fe2OG dioxygenase" evidence="7">
    <location>
        <begin position="809"/>
        <end position="927"/>
    </location>
</feature>
<dbReference type="Pfam" id="PF13532">
    <property type="entry name" value="2OG-FeII_Oxy_2"/>
    <property type="match status" value="1"/>
</dbReference>
<dbReference type="InterPro" id="IPR027450">
    <property type="entry name" value="AlkB-like"/>
</dbReference>
<dbReference type="GO" id="GO:0046872">
    <property type="term" value="F:metal ion binding"/>
    <property type="evidence" value="ECO:0007669"/>
    <property type="project" value="UniProtKB-KW"/>
</dbReference>